<keyword evidence="2" id="KW-1185">Reference proteome</keyword>
<comment type="caution">
    <text evidence="1">The sequence shown here is derived from an EMBL/GenBank/DDBJ whole genome shotgun (WGS) entry which is preliminary data.</text>
</comment>
<reference evidence="1 2" key="1">
    <citation type="journal article" date="2021" name="BMC Genomics">
        <title>Datura genome reveals duplications of psychoactive alkaloid biosynthetic genes and high mutation rate following tissue culture.</title>
        <authorList>
            <person name="Rajewski A."/>
            <person name="Carter-House D."/>
            <person name="Stajich J."/>
            <person name="Litt A."/>
        </authorList>
    </citation>
    <scope>NUCLEOTIDE SEQUENCE [LARGE SCALE GENOMIC DNA]</scope>
    <source>
        <strain evidence="1">AR-01</strain>
    </source>
</reference>
<evidence type="ECO:0000313" key="2">
    <source>
        <dbReference type="Proteomes" id="UP000823775"/>
    </source>
</evidence>
<name>A0ABS8SJA3_DATST</name>
<accession>A0ABS8SJA3</accession>
<evidence type="ECO:0000313" key="1">
    <source>
        <dbReference type="EMBL" id="MCD7458604.1"/>
    </source>
</evidence>
<dbReference type="Proteomes" id="UP000823775">
    <property type="component" value="Unassembled WGS sequence"/>
</dbReference>
<organism evidence="1 2">
    <name type="scientific">Datura stramonium</name>
    <name type="common">Jimsonweed</name>
    <name type="synonym">Common thornapple</name>
    <dbReference type="NCBI Taxonomy" id="4076"/>
    <lineage>
        <taxon>Eukaryota</taxon>
        <taxon>Viridiplantae</taxon>
        <taxon>Streptophyta</taxon>
        <taxon>Embryophyta</taxon>
        <taxon>Tracheophyta</taxon>
        <taxon>Spermatophyta</taxon>
        <taxon>Magnoliopsida</taxon>
        <taxon>eudicotyledons</taxon>
        <taxon>Gunneridae</taxon>
        <taxon>Pentapetalae</taxon>
        <taxon>asterids</taxon>
        <taxon>lamiids</taxon>
        <taxon>Solanales</taxon>
        <taxon>Solanaceae</taxon>
        <taxon>Solanoideae</taxon>
        <taxon>Datureae</taxon>
        <taxon>Datura</taxon>
    </lineage>
</organism>
<sequence>MPSSTPRASKNKEPYRENTRLKHEIKMAKDMIHSQDDLFILENVYETSGMRSASTFDSGPGLLSLKMMKQ</sequence>
<protein>
    <submittedName>
        <fullName evidence="1">Uncharacterized protein</fullName>
    </submittedName>
</protein>
<dbReference type="EMBL" id="JACEIK010000529">
    <property type="protein sequence ID" value="MCD7458604.1"/>
    <property type="molecule type" value="Genomic_DNA"/>
</dbReference>
<gene>
    <name evidence="1" type="ORF">HAX54_038651</name>
</gene>
<proteinExistence type="predicted"/>